<name>A0A551YKL3_MICAE</name>
<dbReference type="Proteomes" id="UP000316443">
    <property type="component" value="Unassembled WGS sequence"/>
</dbReference>
<protein>
    <submittedName>
        <fullName evidence="1">DUF3368 domain-containing protein</fullName>
    </submittedName>
</protein>
<reference evidence="1 2" key="1">
    <citation type="submission" date="2019-01" db="EMBL/GenBank/DDBJ databases">
        <title>Coherence of Microcystis species and biogeography revealed through population genomics.</title>
        <authorList>
            <person name="Perez-Carrascal O.M."/>
            <person name="Terrat Y."/>
            <person name="Giani A."/>
            <person name="Fortin N."/>
            <person name="Tromas N."/>
            <person name="Shapiro B.J."/>
        </authorList>
    </citation>
    <scope>NUCLEOTIDE SEQUENCE [LARGE SCALE GENOMIC DNA]</scope>
    <source>
        <strain evidence="1">Ma_QC_C_20070703_M131</strain>
    </source>
</reference>
<dbReference type="AlphaFoldDB" id="A0A551YKL3"/>
<organism evidence="1 2">
    <name type="scientific">Microcystis aeruginosa Ma_QC_C_20070703_M131</name>
    <dbReference type="NCBI Taxonomy" id="2486263"/>
    <lineage>
        <taxon>Bacteria</taxon>
        <taxon>Bacillati</taxon>
        <taxon>Cyanobacteriota</taxon>
        <taxon>Cyanophyceae</taxon>
        <taxon>Oscillatoriophycideae</taxon>
        <taxon>Chroococcales</taxon>
        <taxon>Microcystaceae</taxon>
        <taxon>Microcystis</taxon>
    </lineage>
</organism>
<comment type="caution">
    <text evidence="1">The sequence shown here is derived from an EMBL/GenBank/DDBJ whole genome shotgun (WGS) entry which is preliminary data.</text>
</comment>
<proteinExistence type="predicted"/>
<dbReference type="EMBL" id="SFCA01000030">
    <property type="protein sequence ID" value="TRT61512.1"/>
    <property type="molecule type" value="Genomic_DNA"/>
</dbReference>
<accession>A0A551YKL3</accession>
<evidence type="ECO:0000313" key="2">
    <source>
        <dbReference type="Proteomes" id="UP000316443"/>
    </source>
</evidence>
<feature type="non-terminal residue" evidence="1">
    <location>
        <position position="1"/>
    </location>
</feature>
<sequence length="46" mass="5205">NRRLISEVKPLLDALINQAGFWVAAPLYSSVLQIVDEEKINPLKIE</sequence>
<gene>
    <name evidence="1" type="ORF">EWV85_03060</name>
</gene>
<evidence type="ECO:0000313" key="1">
    <source>
        <dbReference type="EMBL" id="TRT61512.1"/>
    </source>
</evidence>